<keyword evidence="2" id="KW-0479">Metal-binding</keyword>
<dbReference type="InterPro" id="IPR005235">
    <property type="entry name" value="YmdB-like"/>
</dbReference>
<feature type="binding site" evidence="2">
    <location>
        <position position="146"/>
    </location>
    <ligand>
        <name>Fe cation</name>
        <dbReference type="ChEBI" id="CHEBI:24875"/>
        <label>2</label>
    </ligand>
</feature>
<evidence type="ECO:0000256" key="1">
    <source>
        <dbReference type="PIRSR" id="PIRSR004789-50"/>
    </source>
</evidence>
<gene>
    <name evidence="3" type="ORF">A9A59_1971</name>
</gene>
<feature type="binding site" evidence="2">
    <location>
        <position position="173"/>
    </location>
    <ligand>
        <name>Fe cation</name>
        <dbReference type="ChEBI" id="CHEBI:24875"/>
        <label>1</label>
    </ligand>
</feature>
<feature type="binding site" evidence="2">
    <location>
        <position position="39"/>
    </location>
    <ligand>
        <name>Fe cation</name>
        <dbReference type="ChEBI" id="CHEBI:24875"/>
        <label>2</label>
    </ligand>
</feature>
<dbReference type="Proteomes" id="UP000223071">
    <property type="component" value="Unassembled WGS sequence"/>
</dbReference>
<dbReference type="RefSeq" id="WP_098504096.1">
    <property type="nucleotide sequence ID" value="NZ_PDJQ01000001.1"/>
</dbReference>
<dbReference type="Gene3D" id="3.60.21.10">
    <property type="match status" value="1"/>
</dbReference>
<dbReference type="PIRSF" id="PIRSF004789">
    <property type="entry name" value="DR1281"/>
    <property type="match status" value="1"/>
</dbReference>
<feature type="binding site" evidence="2">
    <location>
        <position position="40"/>
    </location>
    <ligand>
        <name>Fe cation</name>
        <dbReference type="ChEBI" id="CHEBI:24875"/>
        <label>1</label>
    </ligand>
</feature>
<dbReference type="PANTHER" id="PTHR36303:SF1">
    <property type="entry name" value="2',3'-CYCLIC-NUCLEOTIDE 2'-PHOSPHODIESTERASE"/>
    <property type="match status" value="1"/>
</dbReference>
<evidence type="ECO:0000313" key="3">
    <source>
        <dbReference type="EMBL" id="PFG74730.1"/>
    </source>
</evidence>
<accession>A0A2A9HI01</accession>
<feature type="binding site" evidence="2">
    <location>
        <position position="171"/>
    </location>
    <ligand>
        <name>Fe cation</name>
        <dbReference type="ChEBI" id="CHEBI:24875"/>
        <label>2</label>
    </ligand>
</feature>
<feature type="active site" description="Proton donor" evidence="1">
    <location>
        <position position="68"/>
    </location>
</feature>
<protein>
    <recommendedName>
        <fullName evidence="5">TIGR00282 family metallophosphoesterase</fullName>
    </recommendedName>
</protein>
<dbReference type="AlphaFoldDB" id="A0A2A9HI01"/>
<feature type="binding site" evidence="2">
    <location>
        <position position="8"/>
    </location>
    <ligand>
        <name>Fe cation</name>
        <dbReference type="ChEBI" id="CHEBI:24875"/>
        <label>1</label>
    </ligand>
</feature>
<dbReference type="PANTHER" id="PTHR36303">
    <property type="entry name" value="2',3'-CYCLIC-NUCLEOTIDE 2'-PHOSPHODIESTERASE"/>
    <property type="match status" value="1"/>
</dbReference>
<dbReference type="InterPro" id="IPR029052">
    <property type="entry name" value="Metallo-depent_PP-like"/>
</dbReference>
<evidence type="ECO:0008006" key="5">
    <source>
        <dbReference type="Google" id="ProtNLM"/>
    </source>
</evidence>
<feature type="binding site" evidence="2">
    <location>
        <position position="67"/>
    </location>
    <ligand>
        <name>Fe cation</name>
        <dbReference type="ChEBI" id="CHEBI:24875"/>
        <label>2</label>
    </ligand>
</feature>
<keyword evidence="4" id="KW-1185">Reference proteome</keyword>
<feature type="binding site" evidence="2">
    <location>
        <position position="39"/>
    </location>
    <ligand>
        <name>Fe cation</name>
        <dbReference type="ChEBI" id="CHEBI:24875"/>
        <label>1</label>
    </ligand>
</feature>
<dbReference type="EMBL" id="PDJQ01000001">
    <property type="protein sequence ID" value="PFG74730.1"/>
    <property type="molecule type" value="Genomic_DNA"/>
</dbReference>
<dbReference type="Pfam" id="PF13277">
    <property type="entry name" value="YmdB"/>
    <property type="match status" value="1"/>
</dbReference>
<proteinExistence type="predicted"/>
<comment type="caution">
    <text evidence="3">The sequence shown here is derived from an EMBL/GenBank/DDBJ whole genome shotgun (WGS) entry which is preliminary data.</text>
</comment>
<evidence type="ECO:0000256" key="2">
    <source>
        <dbReference type="PIRSR" id="PIRSR004789-51"/>
    </source>
</evidence>
<evidence type="ECO:0000313" key="4">
    <source>
        <dbReference type="Proteomes" id="UP000223071"/>
    </source>
</evidence>
<name>A0A2A9HI01_TEPT2</name>
<dbReference type="NCBIfam" id="TIGR00282">
    <property type="entry name" value="TIGR00282 family metallophosphoesterase"/>
    <property type="match status" value="1"/>
</dbReference>
<organism evidence="3 4">
    <name type="scientific">Tepidiforma thermophila (strain KCTC 52669 / CGMCC 1.13589 / G233)</name>
    <dbReference type="NCBI Taxonomy" id="2761530"/>
    <lineage>
        <taxon>Bacteria</taxon>
        <taxon>Bacillati</taxon>
        <taxon>Chloroflexota</taxon>
        <taxon>Tepidiformia</taxon>
        <taxon>Tepidiformales</taxon>
        <taxon>Tepidiformaceae</taxon>
        <taxon>Tepidiforma</taxon>
    </lineage>
</organism>
<dbReference type="GO" id="GO:0046872">
    <property type="term" value="F:metal ion binding"/>
    <property type="evidence" value="ECO:0007669"/>
    <property type="project" value="UniProtKB-KW"/>
</dbReference>
<dbReference type="CDD" id="cd07382">
    <property type="entry name" value="MPP_DR1281"/>
    <property type="match status" value="1"/>
</dbReference>
<dbReference type="SUPFAM" id="SSF56300">
    <property type="entry name" value="Metallo-dependent phosphatases"/>
    <property type="match status" value="1"/>
</dbReference>
<dbReference type="GO" id="GO:0004113">
    <property type="term" value="F:2',3'-cyclic-nucleotide 3'-phosphodiesterase activity"/>
    <property type="evidence" value="ECO:0007669"/>
    <property type="project" value="TreeGrafter"/>
</dbReference>
<reference evidence="3 4" key="1">
    <citation type="submission" date="2017-09" db="EMBL/GenBank/DDBJ databases">
        <title>Sequencing the genomes of two abundant thermophiles in Great Basin hot springs: Thermocrinis jamiesonii and novel Chloroflexi Thermoflexus hugenholtzii.</title>
        <authorList>
            <person name="Hedlund B."/>
        </authorList>
    </citation>
    <scope>NUCLEOTIDE SEQUENCE [LARGE SCALE GENOMIC DNA]</scope>
    <source>
        <strain evidence="3 4">G233</strain>
    </source>
</reference>
<sequence>MRLLFLGDIVGSAGREAVIRALPALRAELKLDYVVANGENCSGGKGLIPRHADALFAAGVDVITGGNHTFQHRELYPYLESTPGITRPLNYPPGAPGRGIAECGDLVVINLIGRAFMPAHYDDPFRAVDAALAGMSANRFIVVDFHAEATSEKQAMGWHLDGRVTFVVGTHTHVPTADCRLLRHGTAYCTDAGMCGARDSVIGDDIQAVLSKFLTQMPTRLAPAEGPAVINGVLVEADDTTRRALQIERVDREVS</sequence>